<proteinExistence type="predicted"/>
<reference evidence="2" key="1">
    <citation type="submission" date="2016-02" db="EMBL/GenBank/DDBJ databases">
        <title>WGS assembly of Manihot esculenta.</title>
        <authorList>
            <person name="Bredeson J.V."/>
            <person name="Prochnik S.E."/>
            <person name="Lyons J.B."/>
            <person name="Schmutz J."/>
            <person name="Grimwood J."/>
            <person name="Vrebalov J."/>
            <person name="Bart R.S."/>
            <person name="Amuge T."/>
            <person name="Ferguson M.E."/>
            <person name="Green R."/>
            <person name="Putnam N."/>
            <person name="Stites J."/>
            <person name="Rounsley S."/>
            <person name="Rokhsar D.S."/>
        </authorList>
    </citation>
    <scope>NUCLEOTIDE SEQUENCE [LARGE SCALE GENOMIC DNA]</scope>
    <source>
        <tissue evidence="2">Leaf</tissue>
    </source>
</reference>
<name>A0A199U9N4_MANES</name>
<dbReference type="EMBL" id="KV450876">
    <property type="protein sequence ID" value="OAY21455.1"/>
    <property type="molecule type" value="Genomic_DNA"/>
</dbReference>
<dbReference type="InterPro" id="IPR025836">
    <property type="entry name" value="Zn_knuckle_CX2CX4HX4C"/>
</dbReference>
<dbReference type="Gramene" id="Manes.18G119120.1.v8.1">
    <property type="protein sequence ID" value="Manes.18G119120.1.v8.1.CDS.1"/>
    <property type="gene ID" value="Manes.18G119120.v8.1"/>
</dbReference>
<protein>
    <recommendedName>
        <fullName evidence="1">Zinc knuckle CX2CX4HX4C domain-containing protein</fullName>
    </recommendedName>
</protein>
<dbReference type="InterPro" id="IPR040256">
    <property type="entry name" value="At4g02000-like"/>
</dbReference>
<dbReference type="PANTHER" id="PTHR31286:SF153">
    <property type="entry name" value="DUF4283 DOMAIN PROTEIN"/>
    <property type="match status" value="1"/>
</dbReference>
<accession>A0A199U9N4</accession>
<dbReference type="Pfam" id="PF14392">
    <property type="entry name" value="zf-CCHC_4"/>
    <property type="match status" value="1"/>
</dbReference>
<organism evidence="2">
    <name type="scientific">Manihot esculenta</name>
    <name type="common">Cassava</name>
    <name type="synonym">Jatropha manihot</name>
    <dbReference type="NCBI Taxonomy" id="3983"/>
    <lineage>
        <taxon>Eukaryota</taxon>
        <taxon>Viridiplantae</taxon>
        <taxon>Streptophyta</taxon>
        <taxon>Embryophyta</taxon>
        <taxon>Tracheophyta</taxon>
        <taxon>Spermatophyta</taxon>
        <taxon>Magnoliopsida</taxon>
        <taxon>eudicotyledons</taxon>
        <taxon>Gunneridae</taxon>
        <taxon>Pentapetalae</taxon>
        <taxon>rosids</taxon>
        <taxon>fabids</taxon>
        <taxon>Malpighiales</taxon>
        <taxon>Euphorbiaceae</taxon>
        <taxon>Crotonoideae</taxon>
        <taxon>Manihoteae</taxon>
        <taxon>Manihot</taxon>
    </lineage>
</organism>
<evidence type="ECO:0000259" key="1">
    <source>
        <dbReference type="Pfam" id="PF14392"/>
    </source>
</evidence>
<feature type="domain" description="Zinc knuckle CX2CX4HX4C" evidence="1">
    <location>
        <begin position="34"/>
        <end position="77"/>
    </location>
</feature>
<evidence type="ECO:0000313" key="2">
    <source>
        <dbReference type="EMBL" id="OAY21455.1"/>
    </source>
</evidence>
<dbReference type="PANTHER" id="PTHR31286">
    <property type="entry name" value="GLYCINE-RICH CELL WALL STRUCTURAL PROTEIN 1.8-LIKE"/>
    <property type="match status" value="1"/>
</dbReference>
<dbReference type="AlphaFoldDB" id="A0A199U9N4"/>
<gene>
    <name evidence="2" type="ORF">MANES_S085500</name>
</gene>
<sequence>MLLGDFVDCFLAYDLAVCNRGWQSFMHIRVEIHIKLPLKRTKRIVTRNNQSFTLEFKYERLPIFCFLCNRLGHNENFVTGFLRG</sequence>